<keyword evidence="1" id="KW-0677">Repeat</keyword>
<reference evidence="7" key="1">
    <citation type="submission" date="2021-02" db="EMBL/GenBank/DDBJ databases">
        <authorList>
            <person name="Dougan E. K."/>
            <person name="Rhodes N."/>
            <person name="Thang M."/>
            <person name="Chan C."/>
        </authorList>
    </citation>
    <scope>NUCLEOTIDE SEQUENCE</scope>
</reference>
<comment type="caution">
    <text evidence="7">The sequence shown here is derived from an EMBL/GenBank/DDBJ whole genome shotgun (WGS) entry which is preliminary data.</text>
</comment>
<feature type="non-terminal residue" evidence="7">
    <location>
        <position position="1"/>
    </location>
</feature>
<dbReference type="InterPro" id="IPR001849">
    <property type="entry name" value="PH_domain"/>
</dbReference>
<keyword evidence="2 3" id="KW-0040">ANK repeat</keyword>
<dbReference type="CDD" id="cd22961">
    <property type="entry name" value="DD_TEX55-like"/>
    <property type="match status" value="1"/>
</dbReference>
<keyword evidence="5" id="KW-0472">Membrane</keyword>
<dbReference type="Pfam" id="PF12796">
    <property type="entry name" value="Ank_2"/>
    <property type="match status" value="1"/>
</dbReference>
<evidence type="ECO:0000256" key="2">
    <source>
        <dbReference type="ARBA" id="ARBA00023043"/>
    </source>
</evidence>
<dbReference type="EMBL" id="CAJNJA010066853">
    <property type="protein sequence ID" value="CAE7890695.1"/>
    <property type="molecule type" value="Genomic_DNA"/>
</dbReference>
<organism evidence="7 8">
    <name type="scientific">Symbiodinium necroappetens</name>
    <dbReference type="NCBI Taxonomy" id="1628268"/>
    <lineage>
        <taxon>Eukaryota</taxon>
        <taxon>Sar</taxon>
        <taxon>Alveolata</taxon>
        <taxon>Dinophyceae</taxon>
        <taxon>Suessiales</taxon>
        <taxon>Symbiodiniaceae</taxon>
        <taxon>Symbiodinium</taxon>
    </lineage>
</organism>
<dbReference type="Proteomes" id="UP000601435">
    <property type="component" value="Unassembled WGS sequence"/>
</dbReference>
<dbReference type="OrthoDB" id="438064at2759"/>
<dbReference type="PANTHER" id="PTHR24198:SF165">
    <property type="entry name" value="ANKYRIN REPEAT-CONTAINING PROTEIN-RELATED"/>
    <property type="match status" value="1"/>
</dbReference>
<proteinExistence type="predicted"/>
<feature type="transmembrane region" description="Helical" evidence="5">
    <location>
        <begin position="454"/>
        <end position="474"/>
    </location>
</feature>
<feature type="domain" description="PH" evidence="6">
    <location>
        <begin position="925"/>
        <end position="1058"/>
    </location>
</feature>
<dbReference type="SMART" id="SM00248">
    <property type="entry name" value="ANK"/>
    <property type="match status" value="4"/>
</dbReference>
<feature type="transmembrane region" description="Helical" evidence="5">
    <location>
        <begin position="415"/>
        <end position="433"/>
    </location>
</feature>
<evidence type="ECO:0000313" key="7">
    <source>
        <dbReference type="EMBL" id="CAE7890695.1"/>
    </source>
</evidence>
<gene>
    <name evidence="7" type="primary">Ank2</name>
    <name evidence="7" type="ORF">SNEC2469_LOCUS29584</name>
</gene>
<dbReference type="SUPFAM" id="SSF48403">
    <property type="entry name" value="Ankyrin repeat"/>
    <property type="match status" value="1"/>
</dbReference>
<feature type="region of interest" description="Disordered" evidence="4">
    <location>
        <begin position="710"/>
        <end position="740"/>
    </location>
</feature>
<sequence length="1163" mass="126100">AMFESHHELRPEEQAAPLSREACRVEGSKVEVATMTEHVPEPEVANCPGPGDCGYREGWLTDDPERDLVETKGTTLVFLPSRRHDVQAEMHGCEFEEVESSSLNPGFEQEVTQPLLIRSTGSAMPVSNIIDGVGNVTLYITDGIENQAQHGFTQGEEIRARDFVQRLDSNKSIPYAFRQCHLSPSCDEDVASTVGIPKFLSETARELFLAIGISPGSFPLHSHDRTWALLLAGSKEWLAMPPGDLAAFTSSRTHQLEEMDASGISVAGHASRAGHTALLAAFRERGANLHSQDANGWTLAHHAAKLGHVAVIQWLAENGFSMSGKNKMSWGPLHTAAKAGHQGVIEALLRARSMVEPDKAAPDQNVKSVAHTQLLRMLLCPRFDQEGRTPAQIAAAHGHISAASILQSGHPRASAILWQVATAFALVVAVMIWRLFGQFAFRQKNYVPAKRPEILAFLASLAGGEASATGTILACVSPPIANTAELAECRQSDRKGGQGRLDDLLAAAEAATPKSCLSGMPIDPQAVAPSLENAALPSSPVPPQSTKEEAGFLEAEMSSPTAQEEHGEGLISENFAEMKRAVALPTSPGCDPSHANSPELEPHVLPAQAKEEHWPRPWLSHANLTLSTAANGEVSFCVTSAVEDARCPVVDGIQADEVYYERASPSLGYLWMSDLNPANGLRQCTHKGNEVGKKADAGRERTLQPRHSHVAQSALQQPGCVGQGQQWRTADKPPGRNPTHSARAAGIFGEAHRENREDAEICVTAGENEKAGKKRTGESSISRATTPVLDLTHAAKAGDYEATQLPRLSADCCAALMLRHAAVRSQWRKLALAMIITSMNILCKYGACKGVGKVLKLAGAMAETSQTNEATDGPALDGYMQQHQIQPFVQEMLTELFAALPEDPYEYMTYHLASRRPVRPPQDQKLISSGVLWALLPGGDPMSLEQWRLRSCWLTEKGILCVSNSAADVVRDDAGGVVISPPEDPAPQEYPLEKGATHRELDEAEAARPFAFQVAVKPGPLAHRADKEQDGGRWVLQLAASSEDQRNEWFSLFGSCTTLVRRRRRGLQRAVLQNDGGLPSFDVVMKRLRQAVIRLSSADCSRVTSASSSPRRCISVEVRAKDCVWAYRGVRRQVEAPHLYFGHVPRSTFESHGCSRSTRSFGG</sequence>
<evidence type="ECO:0000313" key="8">
    <source>
        <dbReference type="Proteomes" id="UP000601435"/>
    </source>
</evidence>
<feature type="repeat" description="ANK" evidence="3">
    <location>
        <begin position="295"/>
        <end position="327"/>
    </location>
</feature>
<dbReference type="PROSITE" id="PS50088">
    <property type="entry name" value="ANK_REPEAT"/>
    <property type="match status" value="1"/>
</dbReference>
<dbReference type="PROSITE" id="PS50003">
    <property type="entry name" value="PH_DOMAIN"/>
    <property type="match status" value="1"/>
</dbReference>
<accession>A0A813B4P0</accession>
<evidence type="ECO:0000256" key="4">
    <source>
        <dbReference type="SAM" id="MobiDB-lite"/>
    </source>
</evidence>
<keyword evidence="5" id="KW-0812">Transmembrane</keyword>
<evidence type="ECO:0000259" key="6">
    <source>
        <dbReference type="PROSITE" id="PS50003"/>
    </source>
</evidence>
<keyword evidence="5" id="KW-1133">Transmembrane helix</keyword>
<evidence type="ECO:0000256" key="3">
    <source>
        <dbReference type="PROSITE-ProRule" id="PRU00023"/>
    </source>
</evidence>
<keyword evidence="8" id="KW-1185">Reference proteome</keyword>
<dbReference type="Gene3D" id="1.25.40.20">
    <property type="entry name" value="Ankyrin repeat-containing domain"/>
    <property type="match status" value="1"/>
</dbReference>
<evidence type="ECO:0000256" key="5">
    <source>
        <dbReference type="SAM" id="Phobius"/>
    </source>
</evidence>
<feature type="compositionally biased region" description="Basic and acidic residues" evidence="4">
    <location>
        <begin position="1"/>
        <end position="13"/>
    </location>
</feature>
<name>A0A813B4P0_9DINO</name>
<dbReference type="InterPro" id="IPR036770">
    <property type="entry name" value="Ankyrin_rpt-contain_sf"/>
</dbReference>
<feature type="region of interest" description="Disordered" evidence="4">
    <location>
        <begin position="1"/>
        <end position="20"/>
    </location>
</feature>
<protein>
    <submittedName>
        <fullName evidence="7">Ank2 protein</fullName>
    </submittedName>
</protein>
<evidence type="ECO:0000256" key="1">
    <source>
        <dbReference type="ARBA" id="ARBA00022737"/>
    </source>
</evidence>
<dbReference type="PANTHER" id="PTHR24198">
    <property type="entry name" value="ANKYRIN REPEAT AND PROTEIN KINASE DOMAIN-CONTAINING PROTEIN"/>
    <property type="match status" value="1"/>
</dbReference>
<dbReference type="AlphaFoldDB" id="A0A813B4P0"/>
<dbReference type="InterPro" id="IPR002110">
    <property type="entry name" value="Ankyrin_rpt"/>
</dbReference>